<dbReference type="EMBL" id="CP046172">
    <property type="protein sequence ID" value="QIS09339.1"/>
    <property type="molecule type" value="Genomic_DNA"/>
</dbReference>
<protein>
    <submittedName>
        <fullName evidence="2">Uncharacterized protein</fullName>
    </submittedName>
</protein>
<evidence type="ECO:0000256" key="1">
    <source>
        <dbReference type="SAM" id="Phobius"/>
    </source>
</evidence>
<proteinExistence type="predicted"/>
<feature type="transmembrane region" description="Helical" evidence="1">
    <location>
        <begin position="148"/>
        <end position="167"/>
    </location>
</feature>
<keyword evidence="1" id="KW-0472">Membrane</keyword>
<name>A0A6G9Y7Z8_9NOCA</name>
<keyword evidence="1" id="KW-1133">Transmembrane helix</keyword>
<gene>
    <name evidence="2" type="ORF">F5544_07155</name>
</gene>
<reference evidence="2 3" key="1">
    <citation type="journal article" date="2019" name="ACS Chem. Biol.">
        <title>Identification and Mobilization of a Cryptic Antibiotic Biosynthesis Gene Locus from a Human-Pathogenic Nocardia Isolate.</title>
        <authorList>
            <person name="Herisse M."/>
            <person name="Ishida K."/>
            <person name="Porter J.L."/>
            <person name="Howden B."/>
            <person name="Hertweck C."/>
            <person name="Stinear T.P."/>
            <person name="Pidot S.J."/>
        </authorList>
    </citation>
    <scope>NUCLEOTIDE SEQUENCE [LARGE SCALE GENOMIC DNA]</scope>
    <source>
        <strain evidence="2 3">AUSMDU00012717</strain>
    </source>
</reference>
<dbReference type="AlphaFoldDB" id="A0A6G9Y7Z8"/>
<keyword evidence="3" id="KW-1185">Reference proteome</keyword>
<feature type="transmembrane region" description="Helical" evidence="1">
    <location>
        <begin position="31"/>
        <end position="53"/>
    </location>
</feature>
<feature type="transmembrane region" description="Helical" evidence="1">
    <location>
        <begin position="308"/>
        <end position="327"/>
    </location>
</feature>
<keyword evidence="1" id="KW-0812">Transmembrane</keyword>
<evidence type="ECO:0000313" key="2">
    <source>
        <dbReference type="EMBL" id="QIS09339.1"/>
    </source>
</evidence>
<accession>A0A6G9Y7Z8</accession>
<feature type="transmembrane region" description="Helical" evidence="1">
    <location>
        <begin position="179"/>
        <end position="200"/>
    </location>
</feature>
<evidence type="ECO:0000313" key="3">
    <source>
        <dbReference type="Proteomes" id="UP000503540"/>
    </source>
</evidence>
<sequence length="339" mass="36241">MTAPPSASGLPAYADYVSSVERAPARAGTRWPFLVLIVLGALLVVPPIVTAMFPRAVRGEAMIDAFRPYVTQPSIDGYRADLRVLADARTNVLALQARNQVPGHYERIDTFVREYPAIDSDMSAMIDTIDANRGNYEKLSATAPFGSLPWLLALPGLVIAGAGILGLRRAGAGRRTTVWRAVAVFGALILIAVPFAGRLFPAAPAAQPLIDGFRSILTQSEVRKVQGYFVTLVAADGELNSRFTAAVRTAHPDAELAGITALESDWQPMTSRFAALIGAMNDNVDNFDAVVALNDSTKSLGFTAFRGIGWFYLIPGALVLVLATAGLRQRRIVSGGESQ</sequence>
<dbReference type="RefSeq" id="WP_167472457.1">
    <property type="nucleotide sequence ID" value="NZ_CP046172.1"/>
</dbReference>
<dbReference type="Proteomes" id="UP000503540">
    <property type="component" value="Chromosome"/>
</dbReference>
<dbReference type="KEGG" id="nah:F5544_07155"/>
<organism evidence="2 3">
    <name type="scientific">Nocardia arthritidis</name>
    <dbReference type="NCBI Taxonomy" id="228602"/>
    <lineage>
        <taxon>Bacteria</taxon>
        <taxon>Bacillati</taxon>
        <taxon>Actinomycetota</taxon>
        <taxon>Actinomycetes</taxon>
        <taxon>Mycobacteriales</taxon>
        <taxon>Nocardiaceae</taxon>
        <taxon>Nocardia</taxon>
    </lineage>
</organism>